<feature type="region of interest" description="Disordered" evidence="1">
    <location>
        <begin position="37"/>
        <end position="59"/>
    </location>
</feature>
<dbReference type="EMBL" id="MLCO01000173">
    <property type="protein sequence ID" value="ONG51075.1"/>
    <property type="molecule type" value="Genomic_DNA"/>
</dbReference>
<keyword evidence="3" id="KW-1185">Reference proteome</keyword>
<accession>A0A1V2GZW6</accession>
<sequence length="94" mass="9820">MATQRITASFATRRDAEMAVETLVQEYGVPVGAVETHAEGRDNSSGTRAAGADGSTADGEYAGRVRVAATVEAGLVERLRDSFRQYGGGVEVQG</sequence>
<dbReference type="Proteomes" id="UP000188879">
    <property type="component" value="Unassembled WGS sequence"/>
</dbReference>
<organism evidence="2 3">
    <name type="scientific">Teichococcus deserti</name>
    <dbReference type="NCBI Taxonomy" id="1817963"/>
    <lineage>
        <taxon>Bacteria</taxon>
        <taxon>Pseudomonadati</taxon>
        <taxon>Pseudomonadota</taxon>
        <taxon>Alphaproteobacteria</taxon>
        <taxon>Acetobacterales</taxon>
        <taxon>Roseomonadaceae</taxon>
        <taxon>Roseomonas</taxon>
    </lineage>
</organism>
<dbReference type="OrthoDB" id="7271438at2"/>
<name>A0A1V2GZW6_9PROT</name>
<evidence type="ECO:0000313" key="2">
    <source>
        <dbReference type="EMBL" id="ONG51075.1"/>
    </source>
</evidence>
<evidence type="ECO:0000313" key="3">
    <source>
        <dbReference type="Proteomes" id="UP000188879"/>
    </source>
</evidence>
<proteinExistence type="predicted"/>
<dbReference type="RefSeq" id="WP_076958457.1">
    <property type="nucleotide sequence ID" value="NZ_MLCO01000173.1"/>
</dbReference>
<dbReference type="AlphaFoldDB" id="A0A1V2GZW6"/>
<reference evidence="2 3" key="1">
    <citation type="submission" date="2016-10" db="EMBL/GenBank/DDBJ databases">
        <title>Draft Genome sequence of Roseomonas sp. strain M3.</title>
        <authorList>
            <person name="Subhash Y."/>
            <person name="Lee S."/>
        </authorList>
    </citation>
    <scope>NUCLEOTIDE SEQUENCE [LARGE SCALE GENOMIC DNA]</scope>
    <source>
        <strain evidence="2 3">M3</strain>
    </source>
</reference>
<evidence type="ECO:0000256" key="1">
    <source>
        <dbReference type="SAM" id="MobiDB-lite"/>
    </source>
</evidence>
<comment type="caution">
    <text evidence="2">The sequence shown here is derived from an EMBL/GenBank/DDBJ whole genome shotgun (WGS) entry which is preliminary data.</text>
</comment>
<protein>
    <submittedName>
        <fullName evidence="2">Uncharacterized protein</fullName>
    </submittedName>
</protein>
<gene>
    <name evidence="2" type="ORF">BKE38_16695</name>
</gene>